<organism evidence="1 2">
    <name type="scientific">Syncephalastrum racemosum</name>
    <name type="common">Filamentous fungus</name>
    <dbReference type="NCBI Taxonomy" id="13706"/>
    <lineage>
        <taxon>Eukaryota</taxon>
        <taxon>Fungi</taxon>
        <taxon>Fungi incertae sedis</taxon>
        <taxon>Mucoromycota</taxon>
        <taxon>Mucoromycotina</taxon>
        <taxon>Mucoromycetes</taxon>
        <taxon>Mucorales</taxon>
        <taxon>Syncephalastraceae</taxon>
        <taxon>Syncephalastrum</taxon>
    </lineage>
</organism>
<comment type="caution">
    <text evidence="1">The sequence shown here is derived from an EMBL/GenBank/DDBJ whole genome shotgun (WGS) entry which is preliminary data.</text>
</comment>
<dbReference type="AlphaFoldDB" id="A0A1X2HI74"/>
<proteinExistence type="predicted"/>
<dbReference type="OrthoDB" id="2440420at2759"/>
<accession>A0A1X2HI74</accession>
<sequence>MWKPAAVHQHIYLLIKTLLRTKLNETENEQARRTGKKKEKKTKISIEARKLYQSRKYHYAKKLSKAEDKCEDISTPNVHKWYMRKDIAMDNLKKNNEARTSMLEKNKKARKNRTTKDMQRAFDVERDAQSAEVAQSALEAWLGTDPLEPQEIRVVEDLWREFRPYLRSAISRRRFVFADYVPFIVLANNILFALDQGNSSRNLMPALSSGSMMALDVTATTTLHVQHYGICTLAVSVSLEKPAPYKTHKTTAMNIHVYSMANKHARLREQRKRLRADVAEQEALLSRASSSKSVSLTGVILAHEAWKKAAVYLRSFYESPRHLKESYTREIFLRRTYQKLAAKESRFARKSSNRKAIPIRCVGNKGTGVGSSLRGRLRYGGKQLRSYEAQNTVVAITDEHRTSKTCAECLGAAIRPTYRYGTTRKANLGAARCLNSQCPLVRAGMGTQGRDSMAARCIARAGKDWIMQGQAPLPFNKEANIKALLKHAANDP</sequence>
<dbReference type="InParanoid" id="A0A1X2HI74"/>
<reference evidence="1 2" key="1">
    <citation type="submission" date="2016-07" db="EMBL/GenBank/DDBJ databases">
        <title>Pervasive Adenine N6-methylation of Active Genes in Fungi.</title>
        <authorList>
            <consortium name="DOE Joint Genome Institute"/>
            <person name="Mondo S.J."/>
            <person name="Dannebaum R.O."/>
            <person name="Kuo R.C."/>
            <person name="Labutti K."/>
            <person name="Haridas S."/>
            <person name="Kuo A."/>
            <person name="Salamov A."/>
            <person name="Ahrendt S.R."/>
            <person name="Lipzen A."/>
            <person name="Sullivan W."/>
            <person name="Andreopoulos W.B."/>
            <person name="Clum A."/>
            <person name="Lindquist E."/>
            <person name="Daum C."/>
            <person name="Ramamoorthy G.K."/>
            <person name="Gryganskyi A."/>
            <person name="Culley D."/>
            <person name="Magnuson J.K."/>
            <person name="James T.Y."/>
            <person name="O'Malley M.A."/>
            <person name="Stajich J.E."/>
            <person name="Spatafora J.W."/>
            <person name="Visel A."/>
            <person name="Grigoriev I.V."/>
        </authorList>
    </citation>
    <scope>NUCLEOTIDE SEQUENCE [LARGE SCALE GENOMIC DNA]</scope>
    <source>
        <strain evidence="1 2">NRRL 2496</strain>
    </source>
</reference>
<dbReference type="Proteomes" id="UP000242180">
    <property type="component" value="Unassembled WGS sequence"/>
</dbReference>
<evidence type="ECO:0000313" key="2">
    <source>
        <dbReference type="Proteomes" id="UP000242180"/>
    </source>
</evidence>
<evidence type="ECO:0000313" key="1">
    <source>
        <dbReference type="EMBL" id="ORY98758.1"/>
    </source>
</evidence>
<dbReference type="EMBL" id="MCGN01000003">
    <property type="protein sequence ID" value="ORY98758.1"/>
    <property type="molecule type" value="Genomic_DNA"/>
</dbReference>
<gene>
    <name evidence="1" type="ORF">BCR43DRAFT_512932</name>
</gene>
<protein>
    <submittedName>
        <fullName evidence="1">Uncharacterized protein</fullName>
    </submittedName>
</protein>
<keyword evidence="2" id="KW-1185">Reference proteome</keyword>
<name>A0A1X2HI74_SYNRA</name>